<name>A0A1M7Y3R2_9BACT</name>
<proteinExistence type="predicted"/>
<reference evidence="1 2" key="1">
    <citation type="submission" date="2016-12" db="EMBL/GenBank/DDBJ databases">
        <authorList>
            <person name="Song W.-J."/>
            <person name="Kurnit D.M."/>
        </authorList>
    </citation>
    <scope>NUCLEOTIDE SEQUENCE [LARGE SCALE GENOMIC DNA]</scope>
    <source>
        <strain evidence="1 2">DSM 18488</strain>
    </source>
</reference>
<sequence length="62" mass="7597">MGRCRNHPERETNHHCLKHNVFLCEECLSCLDPELYCKFRTSCTIWFVHKEKVREERMKSEK</sequence>
<dbReference type="Proteomes" id="UP000184603">
    <property type="component" value="Unassembled WGS sequence"/>
</dbReference>
<gene>
    <name evidence="1" type="ORF">SAMN02745220_01642</name>
</gene>
<accession>A0A1M7Y3R2</accession>
<dbReference type="EMBL" id="FRFE01000006">
    <property type="protein sequence ID" value="SHO46795.1"/>
    <property type="molecule type" value="Genomic_DNA"/>
</dbReference>
<dbReference type="STRING" id="1121416.SAMN02745220_01642"/>
<evidence type="ECO:0000313" key="1">
    <source>
        <dbReference type="EMBL" id="SHO46795.1"/>
    </source>
</evidence>
<protein>
    <submittedName>
        <fullName evidence="1">Uncharacterized protein</fullName>
    </submittedName>
</protein>
<evidence type="ECO:0000313" key="2">
    <source>
        <dbReference type="Proteomes" id="UP000184603"/>
    </source>
</evidence>
<organism evidence="1 2">
    <name type="scientific">Desulfopila aestuarii DSM 18488</name>
    <dbReference type="NCBI Taxonomy" id="1121416"/>
    <lineage>
        <taxon>Bacteria</taxon>
        <taxon>Pseudomonadati</taxon>
        <taxon>Thermodesulfobacteriota</taxon>
        <taxon>Desulfobulbia</taxon>
        <taxon>Desulfobulbales</taxon>
        <taxon>Desulfocapsaceae</taxon>
        <taxon>Desulfopila</taxon>
    </lineage>
</organism>
<dbReference type="AlphaFoldDB" id="A0A1M7Y3R2"/>
<keyword evidence="2" id="KW-1185">Reference proteome</keyword>